<name>A0A2V2YSK9_9BACL</name>
<reference evidence="1 2" key="1">
    <citation type="submission" date="2018-05" db="EMBL/GenBank/DDBJ databases">
        <title>Genomic Encyclopedia of Type Strains, Phase III (KMG-III): the genomes of soil and plant-associated and newly described type strains.</title>
        <authorList>
            <person name="Whitman W."/>
        </authorList>
    </citation>
    <scope>NUCLEOTIDE SEQUENCE [LARGE SCALE GENOMIC DNA]</scope>
    <source>
        <strain evidence="1 2">CECT 5696</strain>
    </source>
</reference>
<organism evidence="1 2">
    <name type="scientific">Paenibacillus cellulosilyticus</name>
    <dbReference type="NCBI Taxonomy" id="375489"/>
    <lineage>
        <taxon>Bacteria</taxon>
        <taxon>Bacillati</taxon>
        <taxon>Bacillota</taxon>
        <taxon>Bacilli</taxon>
        <taxon>Bacillales</taxon>
        <taxon>Paenibacillaceae</taxon>
        <taxon>Paenibacillus</taxon>
    </lineage>
</organism>
<comment type="caution">
    <text evidence="1">The sequence shown here is derived from an EMBL/GenBank/DDBJ whole genome shotgun (WGS) entry which is preliminary data.</text>
</comment>
<evidence type="ECO:0000313" key="1">
    <source>
        <dbReference type="EMBL" id="PWV97910.1"/>
    </source>
</evidence>
<protein>
    <submittedName>
        <fullName evidence="1">Uncharacterized protein</fullName>
    </submittedName>
</protein>
<accession>A0A2V2YSK9</accession>
<evidence type="ECO:0000313" key="2">
    <source>
        <dbReference type="Proteomes" id="UP000246635"/>
    </source>
</evidence>
<gene>
    <name evidence="1" type="ORF">DFQ01_12097</name>
</gene>
<proteinExistence type="predicted"/>
<dbReference type="AlphaFoldDB" id="A0A2V2YSK9"/>
<dbReference type="EMBL" id="QGTQ01000020">
    <property type="protein sequence ID" value="PWV97910.1"/>
    <property type="molecule type" value="Genomic_DNA"/>
</dbReference>
<keyword evidence="2" id="KW-1185">Reference proteome</keyword>
<dbReference type="Proteomes" id="UP000246635">
    <property type="component" value="Unassembled WGS sequence"/>
</dbReference>
<sequence>MVMSLSKHELEQSFKDKSVVELEDLVHLIEDHFGYDVRLTRKEDPSRLTDIQKKKMTAAIFNDPDVIHQLTQAELDRQRGISTYSDDEEEFARLIAEVKHDK</sequence>